<sequence>MKEIWRKRKTVGILRTKKGAAPLAISDAHRSRIPESIPHLHQNNGSGAPGEDEADAESSDKSAEEDGEFSEAESDVDADDSDDVSAGEAEGAENCHENEEKGEEAAEKEVSKLELELELEEEAHDRGEDGNGGATNGTKYGVSVVTTVNSKISGSTDTAQHLHAYLTILFHLGATVTGLRAESMVESTVMPSPVPNSASIQVPTSPVQYGRGHRRAVPSKRERDNFSECCDKGVVTPESADSIECQRAGCETRWYHLECIGLEQAPVKWHCDACRQRPSAQRATKKGRR</sequence>
<gene>
    <name evidence="2" type="ORF">D9619_012434</name>
</gene>
<evidence type="ECO:0008006" key="4">
    <source>
        <dbReference type="Google" id="ProtNLM"/>
    </source>
</evidence>
<dbReference type="SUPFAM" id="SSF57903">
    <property type="entry name" value="FYVE/PHD zinc finger"/>
    <property type="match status" value="1"/>
</dbReference>
<feature type="compositionally biased region" description="Polar residues" evidence="1">
    <location>
        <begin position="190"/>
        <end position="207"/>
    </location>
</feature>
<dbReference type="Proteomes" id="UP000567179">
    <property type="component" value="Unassembled WGS sequence"/>
</dbReference>
<keyword evidence="3" id="KW-1185">Reference proteome</keyword>
<feature type="region of interest" description="Disordered" evidence="1">
    <location>
        <begin position="16"/>
        <end position="111"/>
    </location>
</feature>
<comment type="caution">
    <text evidence="2">The sequence shown here is derived from an EMBL/GenBank/DDBJ whole genome shotgun (WGS) entry which is preliminary data.</text>
</comment>
<evidence type="ECO:0000313" key="3">
    <source>
        <dbReference type="Proteomes" id="UP000567179"/>
    </source>
</evidence>
<dbReference type="OrthoDB" id="3267958at2759"/>
<dbReference type="Gene3D" id="3.30.40.10">
    <property type="entry name" value="Zinc/RING finger domain, C3HC4 (zinc finger)"/>
    <property type="match status" value="1"/>
</dbReference>
<dbReference type="EMBL" id="JAACJJ010000059">
    <property type="protein sequence ID" value="KAF5309484.1"/>
    <property type="molecule type" value="Genomic_DNA"/>
</dbReference>
<feature type="compositionally biased region" description="Acidic residues" evidence="1">
    <location>
        <begin position="65"/>
        <end position="85"/>
    </location>
</feature>
<protein>
    <recommendedName>
        <fullName evidence="4">PHD-type domain-containing protein</fullName>
    </recommendedName>
</protein>
<accession>A0A8H5ARD0</accession>
<reference evidence="2 3" key="1">
    <citation type="journal article" date="2020" name="ISME J.">
        <title>Uncovering the hidden diversity of litter-decomposition mechanisms in mushroom-forming fungi.</title>
        <authorList>
            <person name="Floudas D."/>
            <person name="Bentzer J."/>
            <person name="Ahren D."/>
            <person name="Johansson T."/>
            <person name="Persson P."/>
            <person name="Tunlid A."/>
        </authorList>
    </citation>
    <scope>NUCLEOTIDE SEQUENCE [LARGE SCALE GENOMIC DNA]</scope>
    <source>
        <strain evidence="2 3">CBS 101986</strain>
    </source>
</reference>
<organism evidence="2 3">
    <name type="scientific">Psilocybe cf. subviscida</name>
    <dbReference type="NCBI Taxonomy" id="2480587"/>
    <lineage>
        <taxon>Eukaryota</taxon>
        <taxon>Fungi</taxon>
        <taxon>Dikarya</taxon>
        <taxon>Basidiomycota</taxon>
        <taxon>Agaricomycotina</taxon>
        <taxon>Agaricomycetes</taxon>
        <taxon>Agaricomycetidae</taxon>
        <taxon>Agaricales</taxon>
        <taxon>Agaricineae</taxon>
        <taxon>Strophariaceae</taxon>
        <taxon>Psilocybe</taxon>
    </lineage>
</organism>
<name>A0A8H5ARD0_9AGAR</name>
<proteinExistence type="predicted"/>
<dbReference type="InterPro" id="IPR013083">
    <property type="entry name" value="Znf_RING/FYVE/PHD"/>
</dbReference>
<feature type="region of interest" description="Disordered" evidence="1">
    <location>
        <begin position="190"/>
        <end position="220"/>
    </location>
</feature>
<feature type="compositionally biased region" description="Basic and acidic residues" evidence="1">
    <location>
        <begin position="93"/>
        <end position="111"/>
    </location>
</feature>
<evidence type="ECO:0000256" key="1">
    <source>
        <dbReference type="SAM" id="MobiDB-lite"/>
    </source>
</evidence>
<evidence type="ECO:0000313" key="2">
    <source>
        <dbReference type="EMBL" id="KAF5309484.1"/>
    </source>
</evidence>
<dbReference type="InterPro" id="IPR011011">
    <property type="entry name" value="Znf_FYVE_PHD"/>
</dbReference>
<dbReference type="AlphaFoldDB" id="A0A8H5ARD0"/>